<dbReference type="InterPro" id="IPR000601">
    <property type="entry name" value="PKD_dom"/>
</dbReference>
<dbReference type="EMBL" id="FNDQ01000037">
    <property type="protein sequence ID" value="SDI00313.1"/>
    <property type="molecule type" value="Genomic_DNA"/>
</dbReference>
<dbReference type="AlphaFoldDB" id="A0A1G8H101"/>
<evidence type="ECO:0000256" key="1">
    <source>
        <dbReference type="SAM" id="SignalP"/>
    </source>
</evidence>
<feature type="chain" id="PRO_5017257532" description="PKD domain-containing protein" evidence="1">
    <location>
        <begin position="28"/>
        <end position="365"/>
    </location>
</feature>
<feature type="domain" description="PKD" evidence="2">
    <location>
        <begin position="60"/>
        <end position="113"/>
    </location>
</feature>
<dbReference type="InterPro" id="IPR027828">
    <property type="entry name" value="DUF4465"/>
</dbReference>
<feature type="signal peptide" evidence="1">
    <location>
        <begin position="1"/>
        <end position="27"/>
    </location>
</feature>
<dbReference type="PROSITE" id="PS50093">
    <property type="entry name" value="PKD"/>
    <property type="match status" value="1"/>
</dbReference>
<dbReference type="SUPFAM" id="SSF49299">
    <property type="entry name" value="PKD domain"/>
    <property type="match status" value="1"/>
</dbReference>
<dbReference type="Gene3D" id="2.60.120.1350">
    <property type="entry name" value="Protein of unknown function DUF4465"/>
    <property type="match status" value="1"/>
</dbReference>
<dbReference type="STRING" id="702745.SAMN05421818_13720"/>
<dbReference type="PROSITE" id="PS51257">
    <property type="entry name" value="PROKAR_LIPOPROTEIN"/>
    <property type="match status" value="1"/>
</dbReference>
<protein>
    <recommendedName>
        <fullName evidence="2">PKD domain-containing protein</fullName>
    </recommendedName>
</protein>
<keyword evidence="1" id="KW-0732">Signal</keyword>
<evidence type="ECO:0000313" key="3">
    <source>
        <dbReference type="EMBL" id="SDI00313.1"/>
    </source>
</evidence>
<dbReference type="InterPro" id="IPR035986">
    <property type="entry name" value="PKD_dom_sf"/>
</dbReference>
<accession>A0A1G8H101</accession>
<gene>
    <name evidence="3" type="ORF">SAMN05421818_13720</name>
</gene>
<evidence type="ECO:0000259" key="2">
    <source>
        <dbReference type="PROSITE" id="PS50093"/>
    </source>
</evidence>
<name>A0A1G8H101_9FLAO</name>
<reference evidence="4" key="1">
    <citation type="submission" date="2016-10" db="EMBL/GenBank/DDBJ databases">
        <authorList>
            <person name="Varghese N."/>
            <person name="Submissions S."/>
        </authorList>
    </citation>
    <scope>NUCLEOTIDE SEQUENCE [LARGE SCALE GENOMIC DNA]</scope>
    <source>
        <strain evidence="4">DSM 23313</strain>
    </source>
</reference>
<sequence length="365" mass="41507">MKKHFLKFSTSLLLGITLLTTSTFTSCSNDDTAPYSVPVFNGQVESITFDEVVIDPKINNPNASYKWIDNASQEVLSTQPILRHTFNKPGTYKLVLSEQNGSSYQYFTYNVVVSKSYDYNYVTLDLSDFDFSNAIETLGGKYWENTYEGGTYVESQIFKFSHTAERSWNYWDGFVTSNSNDNTSHSNNGGSEGWLSYQWGNMAKGGLKGEGTPYIVGYWGYYMKDWQANKEIFSEEERSNWIKIGDKSDSYNAISIAIANHPWPYWGNLNGDGFARAFEKGDYFKITIHGVGKDNKIKPNYVTHYLADYRGDKLIMPEDWQIINIKELGEVSYIFFELDSTDADPTVGPNTAVYFCIDGLTVDKQ</sequence>
<dbReference type="CDD" id="cd00146">
    <property type="entry name" value="PKD"/>
    <property type="match status" value="1"/>
</dbReference>
<dbReference type="RefSeq" id="WP_090410477.1">
    <property type="nucleotide sequence ID" value="NZ_FNDQ01000037.1"/>
</dbReference>
<dbReference type="Pfam" id="PF14717">
    <property type="entry name" value="DUF4465"/>
    <property type="match status" value="1"/>
</dbReference>
<dbReference type="Proteomes" id="UP000243588">
    <property type="component" value="Unassembled WGS sequence"/>
</dbReference>
<organism evidence="3 4">
    <name type="scientific">Myroides phaeus</name>
    <dbReference type="NCBI Taxonomy" id="702745"/>
    <lineage>
        <taxon>Bacteria</taxon>
        <taxon>Pseudomonadati</taxon>
        <taxon>Bacteroidota</taxon>
        <taxon>Flavobacteriia</taxon>
        <taxon>Flavobacteriales</taxon>
        <taxon>Flavobacteriaceae</taxon>
        <taxon>Myroides</taxon>
    </lineage>
</organism>
<proteinExistence type="predicted"/>
<keyword evidence="4" id="KW-1185">Reference proteome</keyword>
<evidence type="ECO:0000313" key="4">
    <source>
        <dbReference type="Proteomes" id="UP000243588"/>
    </source>
</evidence>